<dbReference type="eggNOG" id="KOG0229">
    <property type="taxonomic scope" value="Eukaryota"/>
</dbReference>
<evidence type="ECO:0000259" key="2">
    <source>
        <dbReference type="PROSITE" id="PS51455"/>
    </source>
</evidence>
<dbReference type="PROSITE" id="PS51455">
    <property type="entry name" value="PIPK"/>
    <property type="match status" value="1"/>
</dbReference>
<dbReference type="RefSeq" id="XP_004998564.1">
    <property type="nucleotide sequence ID" value="XM_004998507.1"/>
</dbReference>
<protein>
    <recommendedName>
        <fullName evidence="2">PIPK domain-containing protein</fullName>
    </recommendedName>
</protein>
<dbReference type="GO" id="GO:0005524">
    <property type="term" value="F:ATP binding"/>
    <property type="evidence" value="ECO:0007669"/>
    <property type="project" value="UniProtKB-UniRule"/>
</dbReference>
<dbReference type="GO" id="GO:0005886">
    <property type="term" value="C:plasma membrane"/>
    <property type="evidence" value="ECO:0007669"/>
    <property type="project" value="TreeGrafter"/>
</dbReference>
<accession>F2TV96</accession>
<name>F2TV96_SALR5</name>
<dbReference type="InterPro" id="IPR027484">
    <property type="entry name" value="PInositol-4-P-5-kinase_N"/>
</dbReference>
<dbReference type="PANTHER" id="PTHR23086:SF8">
    <property type="entry name" value="PHOSPHATIDYLINOSITOL 5-PHOSPHATE 4-KINASE, ISOFORM A"/>
    <property type="match status" value="1"/>
</dbReference>
<dbReference type="EMBL" id="GL832955">
    <property type="protein sequence ID" value="EGD71992.1"/>
    <property type="molecule type" value="Genomic_DNA"/>
</dbReference>
<dbReference type="OrthoDB" id="20783at2759"/>
<reference evidence="3" key="1">
    <citation type="submission" date="2009-08" db="EMBL/GenBank/DDBJ databases">
        <title>Annotation of Salpingoeca rosetta.</title>
        <authorList>
            <consortium name="The Broad Institute Genome Sequencing Platform"/>
            <person name="Russ C."/>
            <person name="Cuomo C."/>
            <person name="Burger G."/>
            <person name="Gray M.W."/>
            <person name="Holland P.W.H."/>
            <person name="King N."/>
            <person name="Lang F.B.F."/>
            <person name="Roger A.J."/>
            <person name="Ruiz-Trillo I."/>
            <person name="Young S.K."/>
            <person name="Zeng Q."/>
            <person name="Gargeya S."/>
            <person name="Alvarado L."/>
            <person name="Berlin A."/>
            <person name="Chapman S.B."/>
            <person name="Chen Z."/>
            <person name="Freedman E."/>
            <person name="Gellesch M."/>
            <person name="Goldberg J."/>
            <person name="Griggs A."/>
            <person name="Gujja S."/>
            <person name="Heilman E."/>
            <person name="Heiman D."/>
            <person name="Howarth C."/>
            <person name="Mehta T."/>
            <person name="Neiman D."/>
            <person name="Pearson M."/>
            <person name="Roberts A."/>
            <person name="Saif S."/>
            <person name="Shea T."/>
            <person name="Shenoy N."/>
            <person name="Sisk P."/>
            <person name="Stolte C."/>
            <person name="Sykes S."/>
            <person name="White J."/>
            <person name="Yandava C."/>
            <person name="Haas B."/>
            <person name="Nusbaum C."/>
            <person name="Birren B."/>
        </authorList>
    </citation>
    <scope>NUCLEOTIDE SEQUENCE [LARGE SCALE GENOMIC DNA]</scope>
    <source>
        <strain evidence="3">ATCC 50818</strain>
    </source>
</reference>
<evidence type="ECO:0000256" key="1">
    <source>
        <dbReference type="PROSITE-ProRule" id="PRU00781"/>
    </source>
</evidence>
<keyword evidence="4" id="KW-1185">Reference proteome</keyword>
<proteinExistence type="predicted"/>
<dbReference type="PANTHER" id="PTHR23086">
    <property type="entry name" value="PHOSPHATIDYLINOSITOL-4-PHOSPHATE 5-KINASE"/>
    <property type="match status" value="1"/>
</dbReference>
<gene>
    <name evidence="3" type="ORF">PTSG_00008</name>
</gene>
<organism evidence="4">
    <name type="scientific">Salpingoeca rosetta (strain ATCC 50818 / BSB-021)</name>
    <dbReference type="NCBI Taxonomy" id="946362"/>
    <lineage>
        <taxon>Eukaryota</taxon>
        <taxon>Choanoflagellata</taxon>
        <taxon>Craspedida</taxon>
        <taxon>Salpingoecidae</taxon>
        <taxon>Salpingoeca</taxon>
    </lineage>
</organism>
<dbReference type="InParanoid" id="F2TV96"/>
<dbReference type="AlphaFoldDB" id="F2TV96"/>
<dbReference type="Proteomes" id="UP000007799">
    <property type="component" value="Unassembled WGS sequence"/>
</dbReference>
<dbReference type="GO" id="GO:0016308">
    <property type="term" value="F:1-phosphatidylinositol-4-phosphate 5-kinase activity"/>
    <property type="evidence" value="ECO:0007669"/>
    <property type="project" value="TreeGrafter"/>
</dbReference>
<dbReference type="GeneID" id="16067427"/>
<keyword evidence="1" id="KW-0808">Transferase</keyword>
<dbReference type="Gene3D" id="3.30.800.10">
    <property type="entry name" value="Phosphatidylinositol Phosphate Kinase II Beta"/>
    <property type="match status" value="1"/>
</dbReference>
<dbReference type="SMART" id="SM00330">
    <property type="entry name" value="PIPKc"/>
    <property type="match status" value="1"/>
</dbReference>
<dbReference type="Gene3D" id="3.30.810.10">
    <property type="entry name" value="2-Layer Sandwich"/>
    <property type="match status" value="1"/>
</dbReference>
<dbReference type="Pfam" id="PF01504">
    <property type="entry name" value="PIP5K"/>
    <property type="match status" value="1"/>
</dbReference>
<evidence type="ECO:0000313" key="3">
    <source>
        <dbReference type="EMBL" id="EGD71992.1"/>
    </source>
</evidence>
<dbReference type="FunCoup" id="F2TV96">
    <property type="interactions" value="1541"/>
</dbReference>
<sequence length="243" mass="27672">MRYIVECDGDTLLARYLGMYRITVHEKETYMVVMNSIRPVGIPTHRLYDLKGSKVDRKASDKERAKDLPCLKDIDFEEAQERLYLGGDTETFKETLKRDVQFLEKHNLMDYSLLVAIHDCNEQVALCERVCVFVRHAAFLYPHSSSPCPAVCCSATTRNMQTPGEIDRDVDVYHVGPHAKDLKADPKRLYFIGIIDVLTVYSTRKRAAHAAKTAKHGARAEISTVKPDQYAKRLLEFVSSMLA</sequence>
<dbReference type="STRING" id="946362.F2TV96"/>
<feature type="domain" description="PIPK" evidence="2">
    <location>
        <begin position="1"/>
        <end position="242"/>
    </location>
</feature>
<dbReference type="GO" id="GO:0016309">
    <property type="term" value="F:1-phosphatidylinositol-5-phosphate 4-kinase activity"/>
    <property type="evidence" value="ECO:0007669"/>
    <property type="project" value="TreeGrafter"/>
</dbReference>
<dbReference type="GO" id="GO:0046854">
    <property type="term" value="P:phosphatidylinositol phosphate biosynthetic process"/>
    <property type="evidence" value="ECO:0007669"/>
    <property type="project" value="TreeGrafter"/>
</dbReference>
<keyword evidence="1" id="KW-0418">Kinase</keyword>
<dbReference type="InterPro" id="IPR023610">
    <property type="entry name" value="PInositol-4/5-P-5/4-kinase"/>
</dbReference>
<keyword evidence="1" id="KW-0547">Nucleotide-binding</keyword>
<dbReference type="InterPro" id="IPR027483">
    <property type="entry name" value="PInositol-4-P-4/5-kinase_C_sf"/>
</dbReference>
<dbReference type="KEGG" id="sre:PTSG_00008"/>
<evidence type="ECO:0000313" key="4">
    <source>
        <dbReference type="Proteomes" id="UP000007799"/>
    </source>
</evidence>
<dbReference type="SUPFAM" id="SSF56104">
    <property type="entry name" value="SAICAR synthase-like"/>
    <property type="match status" value="1"/>
</dbReference>
<keyword evidence="1" id="KW-0067">ATP-binding</keyword>
<dbReference type="InterPro" id="IPR002498">
    <property type="entry name" value="PInositol-4-P-4/5-kinase_core"/>
</dbReference>